<evidence type="ECO:0000256" key="1">
    <source>
        <dbReference type="SAM" id="Phobius"/>
    </source>
</evidence>
<proteinExistence type="predicted"/>
<keyword evidence="1" id="KW-1133">Transmembrane helix</keyword>
<evidence type="ECO:0008006" key="3">
    <source>
        <dbReference type="Google" id="ProtNLM"/>
    </source>
</evidence>
<protein>
    <recommendedName>
        <fullName evidence="3">Rhodanese domain-containing protein</fullName>
    </recommendedName>
</protein>
<keyword evidence="1" id="KW-0472">Membrane</keyword>
<sequence>MKTLKLDIRNSHELDCKRFYKDFINIPAENIKYNIDFLKNISKNYDKIDIYCKSGRRARIIKQLYFKNNTKFSIAEKHFSHFNNDEDIVKNNYYCLGLTRSIQIIAGILIILILFLTEIIDAKFRYLYLVFGTFMLYVGISGNCFISSYIVKY</sequence>
<dbReference type="EMBL" id="MN740544">
    <property type="protein sequence ID" value="QHS77255.1"/>
    <property type="molecule type" value="Genomic_DNA"/>
</dbReference>
<name>A0A6C0ACY1_9ZZZZ</name>
<dbReference type="Gene3D" id="6.10.140.1340">
    <property type="match status" value="1"/>
</dbReference>
<feature type="transmembrane region" description="Helical" evidence="1">
    <location>
        <begin position="102"/>
        <end position="120"/>
    </location>
</feature>
<feature type="transmembrane region" description="Helical" evidence="1">
    <location>
        <begin position="126"/>
        <end position="151"/>
    </location>
</feature>
<accession>A0A6C0ACY1</accession>
<reference evidence="2" key="1">
    <citation type="journal article" date="2020" name="Nature">
        <title>Giant virus diversity and host interactions through global metagenomics.</title>
        <authorList>
            <person name="Schulz F."/>
            <person name="Roux S."/>
            <person name="Paez-Espino D."/>
            <person name="Jungbluth S."/>
            <person name="Walsh D.A."/>
            <person name="Denef V.J."/>
            <person name="McMahon K.D."/>
            <person name="Konstantinidis K.T."/>
            <person name="Eloe-Fadrosh E.A."/>
            <person name="Kyrpides N.C."/>
            <person name="Woyke T."/>
        </authorList>
    </citation>
    <scope>NUCLEOTIDE SEQUENCE</scope>
    <source>
        <strain evidence="2">GVMAG-S-1004661-13</strain>
    </source>
</reference>
<dbReference type="AlphaFoldDB" id="A0A6C0ACY1"/>
<organism evidence="2">
    <name type="scientific">viral metagenome</name>
    <dbReference type="NCBI Taxonomy" id="1070528"/>
    <lineage>
        <taxon>unclassified sequences</taxon>
        <taxon>metagenomes</taxon>
        <taxon>organismal metagenomes</taxon>
    </lineage>
</organism>
<keyword evidence="1" id="KW-0812">Transmembrane</keyword>
<evidence type="ECO:0000313" key="2">
    <source>
        <dbReference type="EMBL" id="QHS77255.1"/>
    </source>
</evidence>